<protein>
    <submittedName>
        <fullName evidence="2">Uncharacterized protein</fullName>
    </submittedName>
</protein>
<evidence type="ECO:0000313" key="2">
    <source>
        <dbReference type="WBParaSite" id="Hba_20296"/>
    </source>
</evidence>
<name>A0A1I7XRZ2_HETBA</name>
<sequence length="192" mass="23001">MARLEELSRDELRSQVSKLKVMKYNDMKRLNKNQLIINQEKSIIPIYISKRKEIPEERIIDMFLTKNDDNYGVNDLMESSIYWCINWKTNLDHRFFLPAEDVIHYLLFTQASPLETDLTFIEQGRLREALNRLNKCKIVLDENLDIIKSLEKAWIVLNTELHDEQAHETDEKLMKVLCHVDKYRVYLDEQKI</sequence>
<dbReference type="AlphaFoldDB" id="A0A1I7XRZ2"/>
<organism evidence="1 2">
    <name type="scientific">Heterorhabditis bacteriophora</name>
    <name type="common">Entomopathogenic nematode worm</name>
    <dbReference type="NCBI Taxonomy" id="37862"/>
    <lineage>
        <taxon>Eukaryota</taxon>
        <taxon>Metazoa</taxon>
        <taxon>Ecdysozoa</taxon>
        <taxon>Nematoda</taxon>
        <taxon>Chromadorea</taxon>
        <taxon>Rhabditida</taxon>
        <taxon>Rhabditina</taxon>
        <taxon>Rhabditomorpha</taxon>
        <taxon>Strongyloidea</taxon>
        <taxon>Heterorhabditidae</taxon>
        <taxon>Heterorhabditis</taxon>
    </lineage>
</organism>
<keyword evidence="1" id="KW-1185">Reference proteome</keyword>
<accession>A0A1I7XRZ2</accession>
<proteinExistence type="predicted"/>
<dbReference type="WBParaSite" id="Hba_20296">
    <property type="protein sequence ID" value="Hba_20296"/>
    <property type="gene ID" value="Hba_20296"/>
</dbReference>
<reference evidence="2" key="1">
    <citation type="submission" date="2016-11" db="UniProtKB">
        <authorList>
            <consortium name="WormBaseParasite"/>
        </authorList>
    </citation>
    <scope>IDENTIFICATION</scope>
</reference>
<evidence type="ECO:0000313" key="1">
    <source>
        <dbReference type="Proteomes" id="UP000095283"/>
    </source>
</evidence>
<dbReference type="Proteomes" id="UP000095283">
    <property type="component" value="Unplaced"/>
</dbReference>